<accession>A0ABR2BP88</accession>
<dbReference type="InterPro" id="IPR040256">
    <property type="entry name" value="At4g02000-like"/>
</dbReference>
<dbReference type="PANTHER" id="PTHR31286">
    <property type="entry name" value="GLYCINE-RICH CELL WALL STRUCTURAL PROTEIN 1.8-LIKE"/>
    <property type="match status" value="1"/>
</dbReference>
<sequence length="255" mass="28566">MFLEGMLVWFNGFDVDNTVLGSVVDNLDDRVSDETKVDDVSMGTNVRLPLLECPNNPLCSEELRATKRVKEKIVVNGKDVTFNLSRPFPEVRFSAHVHEQIDHSMRKTVVIKMLGHSIGFQTLANRIEILWNLQGFSFSYYSNAMIRRIGSVIGKAIKVGYNTLASERGKFARLIVLMDLNKPLVTCVKVDGGGAEVNTRLIGVVQKLEYEGLHNICFACGIYDHEQAVCGKGKDIPEKHQHDSLVSMSDSMQNY</sequence>
<dbReference type="PANTHER" id="PTHR31286:SF99">
    <property type="entry name" value="DUF4283 DOMAIN-CONTAINING PROTEIN"/>
    <property type="match status" value="1"/>
</dbReference>
<dbReference type="Proteomes" id="UP001472677">
    <property type="component" value="Unassembled WGS sequence"/>
</dbReference>
<reference evidence="1 2" key="1">
    <citation type="journal article" date="2024" name="G3 (Bethesda)">
        <title>Genome assembly of Hibiscus sabdariffa L. provides insights into metabolisms of medicinal natural products.</title>
        <authorList>
            <person name="Kim T."/>
        </authorList>
    </citation>
    <scope>NUCLEOTIDE SEQUENCE [LARGE SCALE GENOMIC DNA]</scope>
    <source>
        <strain evidence="1">TK-2024</strain>
        <tissue evidence="1">Old leaves</tissue>
    </source>
</reference>
<evidence type="ECO:0000313" key="1">
    <source>
        <dbReference type="EMBL" id="KAK8508981.1"/>
    </source>
</evidence>
<evidence type="ECO:0000313" key="2">
    <source>
        <dbReference type="Proteomes" id="UP001472677"/>
    </source>
</evidence>
<name>A0ABR2BP88_9ROSI</name>
<dbReference type="EMBL" id="JBBPBM010000095">
    <property type="protein sequence ID" value="KAK8508981.1"/>
    <property type="molecule type" value="Genomic_DNA"/>
</dbReference>
<keyword evidence="2" id="KW-1185">Reference proteome</keyword>
<proteinExistence type="predicted"/>
<gene>
    <name evidence="1" type="ORF">V6N12_016825</name>
</gene>
<evidence type="ECO:0008006" key="3">
    <source>
        <dbReference type="Google" id="ProtNLM"/>
    </source>
</evidence>
<protein>
    <recommendedName>
        <fullName evidence="3">DUF4283 domain-containing protein</fullName>
    </recommendedName>
</protein>
<organism evidence="1 2">
    <name type="scientific">Hibiscus sabdariffa</name>
    <name type="common">roselle</name>
    <dbReference type="NCBI Taxonomy" id="183260"/>
    <lineage>
        <taxon>Eukaryota</taxon>
        <taxon>Viridiplantae</taxon>
        <taxon>Streptophyta</taxon>
        <taxon>Embryophyta</taxon>
        <taxon>Tracheophyta</taxon>
        <taxon>Spermatophyta</taxon>
        <taxon>Magnoliopsida</taxon>
        <taxon>eudicotyledons</taxon>
        <taxon>Gunneridae</taxon>
        <taxon>Pentapetalae</taxon>
        <taxon>rosids</taxon>
        <taxon>malvids</taxon>
        <taxon>Malvales</taxon>
        <taxon>Malvaceae</taxon>
        <taxon>Malvoideae</taxon>
        <taxon>Hibiscus</taxon>
    </lineage>
</organism>
<comment type="caution">
    <text evidence="1">The sequence shown here is derived from an EMBL/GenBank/DDBJ whole genome shotgun (WGS) entry which is preliminary data.</text>
</comment>